<gene>
    <name evidence="2" type="ORF">SAMN02745148_03635</name>
</gene>
<keyword evidence="3" id="KW-1185">Reference proteome</keyword>
<dbReference type="STRING" id="1121942.SAMN02745148_03635"/>
<sequence>MRSWVPLLLSSLIVLGGCGAKPPVGDESAASDSQATSPLVGKRWKLTLIGTDERWQGQRDAYFELTPSEGGVTLAGSDGCNRLTGEATLGESRRIAISELASTRMACPGLPQSARLGTLLDRAYRYLIDHDRLVLLGRDGRVLGGFKQQKSPE</sequence>
<protein>
    <submittedName>
        <fullName evidence="2">Heat shock protein HslJ</fullName>
    </submittedName>
</protein>
<dbReference type="PANTHER" id="PTHR35535">
    <property type="entry name" value="HEAT SHOCK PROTEIN HSLJ"/>
    <property type="match status" value="1"/>
</dbReference>
<accession>A0A1M5EUZ4</accession>
<reference evidence="2 3" key="1">
    <citation type="submission" date="2016-11" db="EMBL/GenBank/DDBJ databases">
        <authorList>
            <person name="Jaros S."/>
            <person name="Januszkiewicz K."/>
            <person name="Wedrychowicz H."/>
        </authorList>
    </citation>
    <scope>NUCLEOTIDE SEQUENCE [LARGE SCALE GENOMIC DNA]</scope>
    <source>
        <strain evidence="2 3">DSM 19980</strain>
    </source>
</reference>
<organism evidence="2 3">
    <name type="scientific">Modicisalibacter ilicicola DSM 19980</name>
    <dbReference type="NCBI Taxonomy" id="1121942"/>
    <lineage>
        <taxon>Bacteria</taxon>
        <taxon>Pseudomonadati</taxon>
        <taxon>Pseudomonadota</taxon>
        <taxon>Gammaproteobacteria</taxon>
        <taxon>Oceanospirillales</taxon>
        <taxon>Halomonadaceae</taxon>
        <taxon>Modicisalibacter</taxon>
    </lineage>
</organism>
<evidence type="ECO:0000259" key="1">
    <source>
        <dbReference type="Pfam" id="PF03724"/>
    </source>
</evidence>
<dbReference type="AlphaFoldDB" id="A0A1M5EUZ4"/>
<dbReference type="InterPro" id="IPR053147">
    <property type="entry name" value="Hsp_HslJ-like"/>
</dbReference>
<dbReference type="Pfam" id="PF03724">
    <property type="entry name" value="META"/>
    <property type="match status" value="1"/>
</dbReference>
<evidence type="ECO:0000313" key="3">
    <source>
        <dbReference type="Proteomes" id="UP000184346"/>
    </source>
</evidence>
<dbReference type="OrthoDB" id="5348860at2"/>
<dbReference type="EMBL" id="FQUJ01000026">
    <property type="protein sequence ID" value="SHF82901.1"/>
    <property type="molecule type" value="Genomic_DNA"/>
</dbReference>
<feature type="domain" description="DUF306" evidence="1">
    <location>
        <begin position="37"/>
        <end position="143"/>
    </location>
</feature>
<dbReference type="Proteomes" id="UP000184346">
    <property type="component" value="Unassembled WGS sequence"/>
</dbReference>
<dbReference type="PANTHER" id="PTHR35535:SF2">
    <property type="entry name" value="DUF306 DOMAIN-CONTAINING PROTEIN"/>
    <property type="match status" value="1"/>
</dbReference>
<dbReference type="Gene3D" id="2.40.128.270">
    <property type="match status" value="1"/>
</dbReference>
<evidence type="ECO:0000313" key="2">
    <source>
        <dbReference type="EMBL" id="SHF82901.1"/>
    </source>
</evidence>
<dbReference type="InterPro" id="IPR038670">
    <property type="entry name" value="HslJ-like_sf"/>
</dbReference>
<dbReference type="PROSITE" id="PS51257">
    <property type="entry name" value="PROKAR_LIPOPROTEIN"/>
    <property type="match status" value="1"/>
</dbReference>
<dbReference type="InterPro" id="IPR005184">
    <property type="entry name" value="DUF306_Meta_HslJ"/>
</dbReference>
<proteinExistence type="predicted"/>
<keyword evidence="2" id="KW-0346">Stress response</keyword>
<dbReference type="RefSeq" id="WP_072825554.1">
    <property type="nucleotide sequence ID" value="NZ_FQUJ01000026.1"/>
</dbReference>
<name>A0A1M5EUZ4_9GAMM</name>